<dbReference type="Pfam" id="PF05191">
    <property type="entry name" value="ADK_lid"/>
    <property type="match status" value="1"/>
</dbReference>
<dbReference type="GO" id="GO:0004017">
    <property type="term" value="F:AMP kinase activity"/>
    <property type="evidence" value="ECO:0007669"/>
    <property type="project" value="UniProtKB-UniRule"/>
</dbReference>
<evidence type="ECO:0000256" key="8">
    <source>
        <dbReference type="RuleBase" id="RU003331"/>
    </source>
</evidence>
<comment type="catalytic activity">
    <reaction evidence="6 8">
        <text>AMP + ATP = 2 ADP</text>
        <dbReference type="Rhea" id="RHEA:12973"/>
        <dbReference type="ChEBI" id="CHEBI:30616"/>
        <dbReference type="ChEBI" id="CHEBI:456215"/>
        <dbReference type="ChEBI" id="CHEBI:456216"/>
        <dbReference type="EC" id="2.7.4.3"/>
    </reaction>
</comment>
<evidence type="ECO:0000256" key="1">
    <source>
        <dbReference type="ARBA" id="ARBA00022679"/>
    </source>
</evidence>
<keyword evidence="6" id="KW-0963">Cytoplasm</keyword>
<gene>
    <name evidence="6 10" type="primary">adk</name>
    <name evidence="10" type="ORF">STAIW_v1c10080</name>
</gene>
<keyword evidence="6" id="KW-0862">Zinc</keyword>
<dbReference type="STRING" id="1276220.STAIW_v1c10080"/>
<feature type="region of interest" description="LID" evidence="6">
    <location>
        <begin position="124"/>
        <end position="161"/>
    </location>
</feature>
<feature type="binding site" evidence="6">
    <location>
        <position position="169"/>
    </location>
    <ligand>
        <name>AMP</name>
        <dbReference type="ChEBI" id="CHEBI:456215"/>
    </ligand>
</feature>
<comment type="subcellular location">
    <subcellularLocation>
        <location evidence="6 8">Cytoplasm</location>
    </subcellularLocation>
</comment>
<evidence type="ECO:0000313" key="10">
    <source>
        <dbReference type="EMBL" id="AGR41594.1"/>
    </source>
</evidence>
<feature type="binding site" evidence="6">
    <location>
        <begin position="10"/>
        <end position="15"/>
    </location>
    <ligand>
        <name>ATP</name>
        <dbReference type="ChEBI" id="CHEBI:30616"/>
    </ligand>
</feature>
<dbReference type="NCBIfam" id="TIGR01351">
    <property type="entry name" value="adk"/>
    <property type="match status" value="1"/>
</dbReference>
<keyword evidence="1 6" id="KW-0808">Transferase</keyword>
<dbReference type="KEGG" id="stai:STAIW_v1c10080"/>
<evidence type="ECO:0000313" key="11">
    <source>
        <dbReference type="Proteomes" id="UP000014984"/>
    </source>
</evidence>
<feature type="binding site" evidence="6">
    <location>
        <begin position="83"/>
        <end position="86"/>
    </location>
    <ligand>
        <name>AMP</name>
        <dbReference type="ChEBI" id="CHEBI:456215"/>
    </ligand>
</feature>
<dbReference type="GO" id="GO:0005524">
    <property type="term" value="F:ATP binding"/>
    <property type="evidence" value="ECO:0007669"/>
    <property type="project" value="UniProtKB-UniRule"/>
</dbReference>
<feature type="binding site" evidence="6">
    <location>
        <begin position="134"/>
        <end position="135"/>
    </location>
    <ligand>
        <name>ATP</name>
        <dbReference type="ChEBI" id="CHEBI:30616"/>
    </ligand>
</feature>
<evidence type="ECO:0000256" key="4">
    <source>
        <dbReference type="ARBA" id="ARBA00022777"/>
    </source>
</evidence>
<feature type="binding site" evidence="6">
    <location>
        <position position="90"/>
    </location>
    <ligand>
        <name>AMP</name>
        <dbReference type="ChEBI" id="CHEBI:456215"/>
    </ligand>
</feature>
<comment type="function">
    <text evidence="6">Catalyzes the reversible transfer of the terminal phosphate group between ATP and AMP. Plays an important role in cellular energy homeostasis and in adenine nucleotide metabolism.</text>
</comment>
<dbReference type="UniPathway" id="UPA00588">
    <property type="reaction ID" value="UER00649"/>
</dbReference>
<dbReference type="PATRIC" id="fig|1276220.3.peg.1026"/>
<keyword evidence="5 6" id="KW-0067">ATP-binding</keyword>
<feature type="region of interest" description="NMP" evidence="6">
    <location>
        <begin position="30"/>
        <end position="59"/>
    </location>
</feature>
<dbReference type="AlphaFoldDB" id="S5LUW7"/>
<dbReference type="RefSeq" id="WP_020834733.1">
    <property type="nucleotide sequence ID" value="NC_021846.1"/>
</dbReference>
<dbReference type="InterPro" id="IPR006259">
    <property type="entry name" value="Adenyl_kin_sub"/>
</dbReference>
<dbReference type="InterPro" id="IPR000850">
    <property type="entry name" value="Adenylat/UMP-CMP_kin"/>
</dbReference>
<dbReference type="CDD" id="cd01428">
    <property type="entry name" value="ADK"/>
    <property type="match status" value="1"/>
</dbReference>
<comment type="domain">
    <text evidence="6">Consists of three domains, a large central CORE domain and two small peripheral domains, NMPbind and LID, which undergo movements during catalysis. The LID domain closes over the site of phosphoryl transfer upon ATP binding. Assembling and dissambling the active center during each catalytic cycle provides an effective means to prevent ATP hydrolysis. Some bacteria have evolved a zinc-coordinating structure that stabilizes the LID domain.</text>
</comment>
<feature type="binding site" evidence="6">
    <location>
        <position position="148"/>
    </location>
    <ligand>
        <name>Zn(2+)</name>
        <dbReference type="ChEBI" id="CHEBI:29105"/>
        <note>structural</note>
    </ligand>
</feature>
<feature type="binding site" evidence="6">
    <location>
        <begin position="57"/>
        <end position="59"/>
    </location>
    <ligand>
        <name>AMP</name>
        <dbReference type="ChEBI" id="CHEBI:456215"/>
    </ligand>
</feature>
<feature type="binding site" evidence="6">
    <location>
        <position position="195"/>
    </location>
    <ligand>
        <name>ATP</name>
        <dbReference type="ChEBI" id="CHEBI:30616"/>
    </ligand>
</feature>
<name>S5LUW7_9MOLU</name>
<feature type="binding site" evidence="6">
    <location>
        <position position="128"/>
    </location>
    <ligand>
        <name>Zn(2+)</name>
        <dbReference type="ChEBI" id="CHEBI:29105"/>
        <note>structural</note>
    </ligand>
</feature>
<dbReference type="InterPro" id="IPR036193">
    <property type="entry name" value="ADK_active_lid_dom_sf"/>
</dbReference>
<feature type="binding site" evidence="6">
    <location>
        <position position="151"/>
    </location>
    <ligand>
        <name>Zn(2+)</name>
        <dbReference type="ChEBI" id="CHEBI:29105"/>
        <note>structural</note>
    </ligand>
</feature>
<proteinExistence type="inferred from homology"/>
<dbReference type="GO" id="GO:0008270">
    <property type="term" value="F:zinc ion binding"/>
    <property type="evidence" value="ECO:0007669"/>
    <property type="project" value="UniProtKB-UniRule"/>
</dbReference>
<keyword evidence="2 6" id="KW-0545">Nucleotide biosynthesis</keyword>
<dbReference type="EMBL" id="CP005074">
    <property type="protein sequence ID" value="AGR41594.1"/>
    <property type="molecule type" value="Genomic_DNA"/>
</dbReference>
<dbReference type="PROSITE" id="PS00113">
    <property type="entry name" value="ADENYLATE_KINASE"/>
    <property type="match status" value="1"/>
</dbReference>
<dbReference type="Pfam" id="PF00406">
    <property type="entry name" value="ADK"/>
    <property type="match status" value="1"/>
</dbReference>
<dbReference type="PRINTS" id="PR00094">
    <property type="entry name" value="ADENYLTKNASE"/>
</dbReference>
<feature type="binding site" evidence="6">
    <location>
        <position position="36"/>
    </location>
    <ligand>
        <name>AMP</name>
        <dbReference type="ChEBI" id="CHEBI:456215"/>
    </ligand>
</feature>
<accession>S5LUW7</accession>
<organism evidence="10 11">
    <name type="scientific">Spiroplasma taiwanense CT-1</name>
    <dbReference type="NCBI Taxonomy" id="1276220"/>
    <lineage>
        <taxon>Bacteria</taxon>
        <taxon>Bacillati</taxon>
        <taxon>Mycoplasmatota</taxon>
        <taxon>Mollicutes</taxon>
        <taxon>Entomoplasmatales</taxon>
        <taxon>Spiroplasmataceae</taxon>
        <taxon>Spiroplasma</taxon>
    </lineage>
</organism>
<comment type="similarity">
    <text evidence="6 7">Belongs to the adenylate kinase family.</text>
</comment>
<evidence type="ECO:0000256" key="5">
    <source>
        <dbReference type="ARBA" id="ARBA00022840"/>
    </source>
</evidence>
<dbReference type="SUPFAM" id="SSF57774">
    <property type="entry name" value="Microbial and mitochondrial ADK, insert 'zinc finger' domain"/>
    <property type="match status" value="1"/>
</dbReference>
<dbReference type="InterPro" id="IPR007862">
    <property type="entry name" value="Adenylate_kinase_lid-dom"/>
</dbReference>
<dbReference type="Proteomes" id="UP000014984">
    <property type="component" value="Chromosome"/>
</dbReference>
<feature type="binding site" evidence="6">
    <location>
        <position position="31"/>
    </location>
    <ligand>
        <name>AMP</name>
        <dbReference type="ChEBI" id="CHEBI:456215"/>
    </ligand>
</feature>
<keyword evidence="4 6" id="KW-0418">Kinase</keyword>
<feature type="domain" description="Adenylate kinase active site lid" evidence="9">
    <location>
        <begin position="125"/>
        <end position="160"/>
    </location>
</feature>
<keyword evidence="11" id="KW-1185">Reference proteome</keyword>
<dbReference type="GO" id="GO:0044209">
    <property type="term" value="P:AMP salvage"/>
    <property type="evidence" value="ECO:0007669"/>
    <property type="project" value="UniProtKB-UniRule"/>
</dbReference>
<comment type="subunit">
    <text evidence="6 8">Monomer.</text>
</comment>
<dbReference type="HAMAP" id="MF_00235">
    <property type="entry name" value="Adenylate_kinase_Adk"/>
    <property type="match status" value="1"/>
</dbReference>
<reference evidence="10 11" key="1">
    <citation type="journal article" date="2013" name="Genome Biol. Evol.">
        <title>Comparison of metabolic capacities and inference of gene content evolution in mosquito-associated Spiroplasma diminutum and S. taiwanense.</title>
        <authorList>
            <person name="Lo W.S."/>
            <person name="Ku C."/>
            <person name="Chen L.L."/>
            <person name="Chang T.H."/>
            <person name="Kuo C.H."/>
        </authorList>
    </citation>
    <scope>NUCLEOTIDE SEQUENCE [LARGE SCALE GENOMIC DNA]</scope>
    <source>
        <strain evidence="10">CT-1</strain>
    </source>
</reference>
<evidence type="ECO:0000256" key="7">
    <source>
        <dbReference type="RuleBase" id="RU003330"/>
    </source>
</evidence>
<dbReference type="SUPFAM" id="SSF52540">
    <property type="entry name" value="P-loop containing nucleoside triphosphate hydrolases"/>
    <property type="match status" value="1"/>
</dbReference>
<dbReference type="InterPro" id="IPR027417">
    <property type="entry name" value="P-loop_NTPase"/>
</dbReference>
<dbReference type="HOGENOM" id="CLU_032354_1_2_14"/>
<dbReference type="FunFam" id="3.40.50.300:FF:000106">
    <property type="entry name" value="Adenylate kinase mitochondrial"/>
    <property type="match status" value="1"/>
</dbReference>
<evidence type="ECO:0000256" key="3">
    <source>
        <dbReference type="ARBA" id="ARBA00022741"/>
    </source>
</evidence>
<feature type="binding site" evidence="6">
    <location>
        <position position="125"/>
    </location>
    <ligand>
        <name>ATP</name>
        <dbReference type="ChEBI" id="CHEBI:30616"/>
    </ligand>
</feature>
<dbReference type="Gene3D" id="3.40.50.300">
    <property type="entry name" value="P-loop containing nucleotide triphosphate hydrolases"/>
    <property type="match status" value="1"/>
</dbReference>
<evidence type="ECO:0000259" key="9">
    <source>
        <dbReference type="Pfam" id="PF05191"/>
    </source>
</evidence>
<keyword evidence="6" id="KW-0479">Metal-binding</keyword>
<dbReference type="OrthoDB" id="9805030at2"/>
<dbReference type="eggNOG" id="COG0563">
    <property type="taxonomic scope" value="Bacteria"/>
</dbReference>
<evidence type="ECO:0000256" key="2">
    <source>
        <dbReference type="ARBA" id="ARBA00022727"/>
    </source>
</evidence>
<dbReference type="EC" id="2.7.4.3" evidence="6 8"/>
<sequence>MNIILLGAPGSGKGTQSEFLCDKKNFIQLSTGDLFRTNILNKTKLGLEAQKYMNQGLLVPDLITNEMVKEYLERKHDNLIFDGYPRTDDQAQQLDKMLLLLNSKIDLVIYIEIDESLLLERLTGRIVCSICKRSYHKVNRKPIRNGFCDFDNGTLITRPDDQEDKIKIRLEAYNTQTAPLIKFYENKLKIINANNLSSEEVYNKILGVLKI</sequence>
<protein>
    <recommendedName>
        <fullName evidence="6 8">Adenylate kinase</fullName>
        <shortName evidence="6">AK</shortName>
        <ecNumber evidence="6 8">2.7.4.3</ecNumber>
    </recommendedName>
    <alternativeName>
        <fullName evidence="6">ATP-AMP transphosphorylase</fullName>
    </alternativeName>
    <alternativeName>
        <fullName evidence="6">ATP:AMP phosphotransferase</fullName>
    </alternativeName>
    <alternativeName>
        <fullName evidence="6">Adenylate monophosphate kinase</fullName>
    </alternativeName>
</protein>
<dbReference type="InterPro" id="IPR033690">
    <property type="entry name" value="Adenylat_kinase_CS"/>
</dbReference>
<feature type="binding site" evidence="6">
    <location>
        <position position="131"/>
    </location>
    <ligand>
        <name>Zn(2+)</name>
        <dbReference type="ChEBI" id="CHEBI:29105"/>
        <note>structural</note>
    </ligand>
</feature>
<dbReference type="PANTHER" id="PTHR23359">
    <property type="entry name" value="NUCLEOTIDE KINASE"/>
    <property type="match status" value="1"/>
</dbReference>
<keyword evidence="3 6" id="KW-0547">Nucleotide-binding</keyword>
<feature type="binding site" evidence="6">
    <location>
        <position position="158"/>
    </location>
    <ligand>
        <name>AMP</name>
        <dbReference type="ChEBI" id="CHEBI:456215"/>
    </ligand>
</feature>
<evidence type="ECO:0000256" key="6">
    <source>
        <dbReference type="HAMAP-Rule" id="MF_00235"/>
    </source>
</evidence>
<comment type="pathway">
    <text evidence="6">Purine metabolism; AMP biosynthesis via salvage pathway; AMP from ADP: step 1/1.</text>
</comment>
<dbReference type="NCBIfam" id="NF001381">
    <property type="entry name" value="PRK00279.1-3"/>
    <property type="match status" value="1"/>
</dbReference>
<dbReference type="GO" id="GO:0005737">
    <property type="term" value="C:cytoplasm"/>
    <property type="evidence" value="ECO:0007669"/>
    <property type="project" value="UniProtKB-SubCell"/>
</dbReference>